<dbReference type="PIRSF" id="PIRSF006603">
    <property type="entry name" value="DinF"/>
    <property type="match status" value="1"/>
</dbReference>
<keyword evidence="12" id="KW-1185">Reference proteome</keyword>
<feature type="transmembrane region" description="Helical" evidence="10">
    <location>
        <begin position="355"/>
        <end position="379"/>
    </location>
</feature>
<dbReference type="GO" id="GO:0046677">
    <property type="term" value="P:response to antibiotic"/>
    <property type="evidence" value="ECO:0007669"/>
    <property type="project" value="UniProtKB-KW"/>
</dbReference>
<keyword evidence="8 10" id="KW-0472">Membrane</keyword>
<evidence type="ECO:0000256" key="6">
    <source>
        <dbReference type="ARBA" id="ARBA00022692"/>
    </source>
</evidence>
<protein>
    <recommendedName>
        <fullName evidence="3">Multidrug export protein MepA</fullName>
    </recommendedName>
</protein>
<organism evidence="11 12">
    <name type="scientific">Hungatella hathewayi WAL-18680</name>
    <dbReference type="NCBI Taxonomy" id="742737"/>
    <lineage>
        <taxon>Bacteria</taxon>
        <taxon>Bacillati</taxon>
        <taxon>Bacillota</taxon>
        <taxon>Clostridia</taxon>
        <taxon>Lachnospirales</taxon>
        <taxon>Lachnospiraceae</taxon>
        <taxon>Hungatella</taxon>
    </lineage>
</organism>
<feature type="transmembrane region" description="Helical" evidence="10">
    <location>
        <begin position="53"/>
        <end position="76"/>
    </location>
</feature>
<feature type="transmembrane region" description="Helical" evidence="10">
    <location>
        <begin position="163"/>
        <end position="183"/>
    </location>
</feature>
<keyword evidence="7 10" id="KW-1133">Transmembrane helix</keyword>
<evidence type="ECO:0000256" key="9">
    <source>
        <dbReference type="ARBA" id="ARBA00023251"/>
    </source>
</evidence>
<evidence type="ECO:0000256" key="10">
    <source>
        <dbReference type="SAM" id="Phobius"/>
    </source>
</evidence>
<evidence type="ECO:0000256" key="3">
    <source>
        <dbReference type="ARBA" id="ARBA00022106"/>
    </source>
</evidence>
<dbReference type="InterPro" id="IPR045070">
    <property type="entry name" value="MATE_MepA-like"/>
</dbReference>
<sequence>MNNQLEREITIPSILKFTFPSIVMMVIMSLYTVVDGTFVSRLVGTDAFSAVNIVYPLSSVTIGLGTMFGTGMTALVSRKLGEGKREEANRIFSFITVCTVILGLAVSAVSLLFLKPLIYAMGSNEEIFGYCYDYAMPLVFFFVPNILQLMFQSLYVADGKPQIGLAVTIVGGLANVALDYLFIAVFHMGIAGAAVATGIGYSLPALYGLWYFARNRHGNFCFMRPKKHFRALVEAAGNGSSEMVNFLSTSITTFLFNIIMMRLVGQNGVAAISILLYLDFVLIAISLGYSMGVAPLISYNYGRGNSAKLRSLFRMSVGLCAVVSIFMTVGTLLSADYLSAIFTRRGTEVYEMAVAGLRIYAIGYLFKGYNIYASAMFTAYGDGRTSATLSFLRTLVFLVVSLIGLAALFGVTGVWFASPAAEMLALGLSVYYTVKYRRRLHLCKDGGRVAA</sequence>
<dbReference type="GO" id="GO:0015297">
    <property type="term" value="F:antiporter activity"/>
    <property type="evidence" value="ECO:0007669"/>
    <property type="project" value="InterPro"/>
</dbReference>
<dbReference type="InterPro" id="IPR051327">
    <property type="entry name" value="MATE_MepA_subfamily"/>
</dbReference>
<evidence type="ECO:0000256" key="5">
    <source>
        <dbReference type="ARBA" id="ARBA00022475"/>
    </source>
</evidence>
<feature type="transmembrane region" description="Helical" evidence="10">
    <location>
        <begin position="270"/>
        <end position="291"/>
    </location>
</feature>
<comment type="caution">
    <text evidence="11">The sequence shown here is derived from an EMBL/GenBank/DDBJ whole genome shotgun (WGS) entry which is preliminary data.</text>
</comment>
<dbReference type="GO" id="GO:0042910">
    <property type="term" value="F:xenobiotic transmembrane transporter activity"/>
    <property type="evidence" value="ECO:0007669"/>
    <property type="project" value="InterPro"/>
</dbReference>
<evidence type="ECO:0000256" key="4">
    <source>
        <dbReference type="ARBA" id="ARBA00022448"/>
    </source>
</evidence>
<evidence type="ECO:0000256" key="8">
    <source>
        <dbReference type="ARBA" id="ARBA00023136"/>
    </source>
</evidence>
<dbReference type="PANTHER" id="PTHR43823:SF3">
    <property type="entry name" value="MULTIDRUG EXPORT PROTEIN MEPA"/>
    <property type="match status" value="1"/>
</dbReference>
<keyword evidence="6 10" id="KW-0812">Transmembrane</keyword>
<dbReference type="InterPro" id="IPR002528">
    <property type="entry name" value="MATE_fam"/>
</dbReference>
<evidence type="ECO:0000256" key="2">
    <source>
        <dbReference type="ARBA" id="ARBA00008417"/>
    </source>
</evidence>
<keyword evidence="5" id="KW-1003">Cell membrane</keyword>
<dbReference type="OrthoDB" id="9808954at2"/>
<comment type="subcellular location">
    <subcellularLocation>
        <location evidence="1">Cell membrane</location>
        <topology evidence="1">Multi-pass membrane protein</topology>
    </subcellularLocation>
</comment>
<feature type="transmembrane region" description="Helical" evidence="10">
    <location>
        <begin position="134"/>
        <end position="151"/>
    </location>
</feature>
<evidence type="ECO:0000313" key="12">
    <source>
        <dbReference type="Proteomes" id="UP000005384"/>
    </source>
</evidence>
<dbReference type="InterPro" id="IPR048279">
    <property type="entry name" value="MdtK-like"/>
</dbReference>
<evidence type="ECO:0000313" key="11">
    <source>
        <dbReference type="EMBL" id="EHI59862.1"/>
    </source>
</evidence>
<dbReference type="EMBL" id="ADLN01000044">
    <property type="protein sequence ID" value="EHI59862.1"/>
    <property type="molecule type" value="Genomic_DNA"/>
</dbReference>
<dbReference type="Pfam" id="PF01554">
    <property type="entry name" value="MatE"/>
    <property type="match status" value="2"/>
</dbReference>
<dbReference type="NCBIfam" id="TIGR00797">
    <property type="entry name" value="matE"/>
    <property type="match status" value="1"/>
</dbReference>
<feature type="transmembrane region" description="Helical" evidence="10">
    <location>
        <begin position="312"/>
        <end position="335"/>
    </location>
</feature>
<feature type="transmembrane region" description="Helical" evidence="10">
    <location>
        <begin position="88"/>
        <end position="114"/>
    </location>
</feature>
<evidence type="ECO:0000256" key="1">
    <source>
        <dbReference type="ARBA" id="ARBA00004651"/>
    </source>
</evidence>
<keyword evidence="9" id="KW-0046">Antibiotic resistance</keyword>
<dbReference type="CDD" id="cd13143">
    <property type="entry name" value="MATE_MepA_like"/>
    <property type="match status" value="1"/>
</dbReference>
<feature type="transmembrane region" description="Helical" evidence="10">
    <location>
        <begin position="415"/>
        <end position="434"/>
    </location>
</feature>
<feature type="transmembrane region" description="Helical" evidence="10">
    <location>
        <begin position="14"/>
        <end position="33"/>
    </location>
</feature>
<comment type="similarity">
    <text evidence="2">Belongs to the multi antimicrobial extrusion (MATE) (TC 2.A.66.1) family. MepA subfamily.</text>
</comment>
<proteinExistence type="inferred from homology"/>
<feature type="transmembrane region" description="Helical" evidence="10">
    <location>
        <begin position="391"/>
        <end position="409"/>
    </location>
</feature>
<feature type="transmembrane region" description="Helical" evidence="10">
    <location>
        <begin position="189"/>
        <end position="213"/>
    </location>
</feature>
<dbReference type="Proteomes" id="UP000005384">
    <property type="component" value="Unassembled WGS sequence"/>
</dbReference>
<dbReference type="HOGENOM" id="CLU_012893_0_2_9"/>
<dbReference type="GO" id="GO:0005886">
    <property type="term" value="C:plasma membrane"/>
    <property type="evidence" value="ECO:0007669"/>
    <property type="project" value="UniProtKB-SubCell"/>
</dbReference>
<evidence type="ECO:0000256" key="7">
    <source>
        <dbReference type="ARBA" id="ARBA00022989"/>
    </source>
</evidence>
<feature type="transmembrane region" description="Helical" evidence="10">
    <location>
        <begin position="244"/>
        <end position="264"/>
    </location>
</feature>
<accession>G5IFB6</accession>
<dbReference type="PATRIC" id="fig|742737.3.peg.2219"/>
<reference evidence="11 12" key="1">
    <citation type="submission" date="2011-08" db="EMBL/GenBank/DDBJ databases">
        <title>The Genome Sequence of Clostridium hathewayi WAL-18680.</title>
        <authorList>
            <consortium name="The Broad Institute Genome Sequencing Platform"/>
            <person name="Earl A."/>
            <person name="Ward D."/>
            <person name="Feldgarden M."/>
            <person name="Gevers D."/>
            <person name="Finegold S.M."/>
            <person name="Summanen P.H."/>
            <person name="Molitoris D.R."/>
            <person name="Song M."/>
            <person name="Daigneault M."/>
            <person name="Allen-Vercoe E."/>
            <person name="Young S.K."/>
            <person name="Zeng Q."/>
            <person name="Gargeya S."/>
            <person name="Fitzgerald M."/>
            <person name="Haas B."/>
            <person name="Abouelleil A."/>
            <person name="Alvarado L."/>
            <person name="Arachchi H.M."/>
            <person name="Berlin A."/>
            <person name="Brown A."/>
            <person name="Chapman S.B."/>
            <person name="Chen Z."/>
            <person name="Dunbar C."/>
            <person name="Freedman E."/>
            <person name="Gearin G."/>
            <person name="Gellesch M."/>
            <person name="Goldberg J."/>
            <person name="Griggs A."/>
            <person name="Gujja S."/>
            <person name="Heiman D."/>
            <person name="Howarth C."/>
            <person name="Larson L."/>
            <person name="Lui A."/>
            <person name="MacDonald P.J.P."/>
            <person name="Montmayeur A."/>
            <person name="Murphy C."/>
            <person name="Neiman D."/>
            <person name="Pearson M."/>
            <person name="Priest M."/>
            <person name="Roberts A."/>
            <person name="Saif S."/>
            <person name="Shea T."/>
            <person name="Shenoy N."/>
            <person name="Sisk P."/>
            <person name="Stolte C."/>
            <person name="Sykes S."/>
            <person name="Wortman J."/>
            <person name="Nusbaum C."/>
            <person name="Birren B."/>
        </authorList>
    </citation>
    <scope>NUCLEOTIDE SEQUENCE [LARGE SCALE GENOMIC DNA]</scope>
    <source>
        <strain evidence="11 12">WAL-18680</strain>
    </source>
</reference>
<dbReference type="RefSeq" id="WP_006780173.1">
    <property type="nucleotide sequence ID" value="NZ_CP040506.1"/>
</dbReference>
<name>G5IFB6_9FIRM</name>
<gene>
    <name evidence="11" type="ORF">HMPREF9473_02193</name>
</gene>
<dbReference type="AlphaFoldDB" id="G5IFB6"/>
<keyword evidence="4" id="KW-0813">Transport</keyword>
<dbReference type="PANTHER" id="PTHR43823">
    <property type="entry name" value="SPORULATION PROTEIN YKVU"/>
    <property type="match status" value="1"/>
</dbReference>